<keyword evidence="5 12" id="KW-0808">Transferase</keyword>
<dbReference type="InterPro" id="IPR001296">
    <property type="entry name" value="Glyco_trans_1"/>
</dbReference>
<keyword evidence="4 12" id="KW-0328">Glycosyltransferase</keyword>
<evidence type="ECO:0000256" key="10">
    <source>
        <dbReference type="ARBA" id="ARBA00045103"/>
    </source>
</evidence>
<dbReference type="GO" id="GO:0005789">
    <property type="term" value="C:endoplasmic reticulum membrane"/>
    <property type="evidence" value="ECO:0007669"/>
    <property type="project" value="UniProtKB-SubCell"/>
</dbReference>
<evidence type="ECO:0000256" key="11">
    <source>
        <dbReference type="ARBA" id="ARBA00045104"/>
    </source>
</evidence>
<dbReference type="CDD" id="cd03805">
    <property type="entry name" value="GT4_ALG2-like"/>
    <property type="match status" value="1"/>
</dbReference>
<keyword evidence="6 12" id="KW-0812">Transmembrane</keyword>
<sequence length="482" mass="53428">MAPSTERSRNIVFVHPDLGIGGAERLVIDAAVGLQSRGHKVTIVTSHCDPTHCFEEARDGTLDVRVRGNAFLPASIAGLFSILLAILRQIALVFSTAIFSSELKTLDPDVFFVDQLSACVPLLRLLFPKAKVLFYGHFPDRLLAQQGSGLIKHVKALYRIPFDAFESWSTGCADDIVVNSKFTRSVFKQTFAGMRTRDLKVIYPCVDTSTQISYDAATQLWSGKALLLSINRFERKKNLDLAIRAYAGLSSEERAKSKLVVAGGFDHRVLENAQTMDQLERLARELKLKHDTYRGSDTKLEKDENEVIFLLSIPNDLKRRLLHQASILIYTPQNEHFGIVPLEAMLAGVPVVATNSGGPLETIYDGRTGWLRSPDKAEQWTDVMRKPLIPSSANSLKSMGEKGRERVLAEFSHTRMTDSLDHEIQKLCGSTAARPKIRPDWMWALVLCAVVAVVGGVGMVYFIVYVARSANESAAMVGHDEV</sequence>
<evidence type="ECO:0000256" key="2">
    <source>
        <dbReference type="ARBA" id="ARBA00004586"/>
    </source>
</evidence>
<evidence type="ECO:0000256" key="5">
    <source>
        <dbReference type="ARBA" id="ARBA00022679"/>
    </source>
</evidence>
<dbReference type="GO" id="GO:0004378">
    <property type="term" value="F:GDP-Man:Man(1)GlcNAc(2)-PP-Dol alpha-1,3-mannosyltransferase activity"/>
    <property type="evidence" value="ECO:0007669"/>
    <property type="project" value="UniProtKB-UniRule"/>
</dbReference>
<dbReference type="Gene3D" id="3.40.50.2000">
    <property type="entry name" value="Glycogen Phosphorylase B"/>
    <property type="match status" value="2"/>
</dbReference>
<keyword evidence="7 12" id="KW-0256">Endoplasmic reticulum</keyword>
<evidence type="ECO:0000256" key="12">
    <source>
        <dbReference type="RuleBase" id="RU367136"/>
    </source>
</evidence>
<dbReference type="InterPro" id="IPR028098">
    <property type="entry name" value="Glyco_trans_4-like_N"/>
</dbReference>
<evidence type="ECO:0000313" key="15">
    <source>
        <dbReference type="EMBL" id="KAK3051993.1"/>
    </source>
</evidence>
<gene>
    <name evidence="15" type="primary">ALG2</name>
    <name evidence="15" type="ORF">LTR09_006947</name>
</gene>
<protein>
    <recommendedName>
        <fullName evidence="12">Alpha-1,3/1,6-mannosyltransferase ALG2</fullName>
        <ecNumber evidence="12">2.4.1.132</ecNumber>
        <ecNumber evidence="12">2.4.1.257</ecNumber>
    </recommendedName>
    <alternativeName>
        <fullName evidence="12">GDP-Man:Man(1)GlcNAc(2)-PP-Dol alpha-1,3-mannosyltransferase</fullName>
    </alternativeName>
</protein>
<dbReference type="EMBL" id="JAWDJX010000023">
    <property type="protein sequence ID" value="KAK3051993.1"/>
    <property type="molecule type" value="Genomic_DNA"/>
</dbReference>
<evidence type="ECO:0000313" key="16">
    <source>
        <dbReference type="Proteomes" id="UP001271007"/>
    </source>
</evidence>
<feature type="transmembrane region" description="Helical" evidence="12">
    <location>
        <begin position="441"/>
        <end position="467"/>
    </location>
</feature>
<dbReference type="PANTHER" id="PTHR45918">
    <property type="entry name" value="ALPHA-1,3/1,6-MANNOSYLTRANSFERASE ALG2"/>
    <property type="match status" value="1"/>
</dbReference>
<dbReference type="PANTHER" id="PTHR45918:SF1">
    <property type="entry name" value="ALPHA-1,3_1,6-MANNOSYLTRANSFERASE ALG2"/>
    <property type="match status" value="1"/>
</dbReference>
<evidence type="ECO:0000256" key="1">
    <source>
        <dbReference type="ARBA" id="ARBA00003142"/>
    </source>
</evidence>
<dbReference type="EC" id="2.4.1.132" evidence="12"/>
<dbReference type="Proteomes" id="UP001271007">
    <property type="component" value="Unassembled WGS sequence"/>
</dbReference>
<comment type="pathway">
    <text evidence="3 12">Protein modification; protein glycosylation.</text>
</comment>
<dbReference type="InterPro" id="IPR027054">
    <property type="entry name" value="ALG2"/>
</dbReference>
<dbReference type="Pfam" id="PF13439">
    <property type="entry name" value="Glyco_transf_4"/>
    <property type="match status" value="1"/>
</dbReference>
<dbReference type="GO" id="GO:0102704">
    <property type="term" value="F:GDP-Man:Man(2)GlcNAc(2)-PP-Dol alpha-1,6-mannosyltransferase activity"/>
    <property type="evidence" value="ECO:0007669"/>
    <property type="project" value="UniProtKB-UniRule"/>
</dbReference>
<comment type="caution">
    <text evidence="15">The sequence shown here is derived from an EMBL/GenBank/DDBJ whole genome shotgun (WGS) entry which is preliminary data.</text>
</comment>
<reference evidence="15" key="1">
    <citation type="submission" date="2023-04" db="EMBL/GenBank/DDBJ databases">
        <title>Black Yeasts Isolated from many extreme environments.</title>
        <authorList>
            <person name="Coleine C."/>
            <person name="Stajich J.E."/>
            <person name="Selbmann L."/>
        </authorList>
    </citation>
    <scope>NUCLEOTIDE SEQUENCE</scope>
    <source>
        <strain evidence="15">CCFEE 5312</strain>
    </source>
</reference>
<dbReference type="Pfam" id="PF00534">
    <property type="entry name" value="Glycos_transf_1"/>
    <property type="match status" value="1"/>
</dbReference>
<feature type="transmembrane region" description="Helical" evidence="12">
    <location>
        <begin position="70"/>
        <end position="90"/>
    </location>
</feature>
<evidence type="ECO:0000259" key="14">
    <source>
        <dbReference type="Pfam" id="PF13439"/>
    </source>
</evidence>
<dbReference type="SUPFAM" id="SSF53756">
    <property type="entry name" value="UDP-Glycosyltransferase/glycogen phosphorylase"/>
    <property type="match status" value="1"/>
</dbReference>
<keyword evidence="16" id="KW-1185">Reference proteome</keyword>
<proteinExistence type="inferred from homology"/>
<comment type="catalytic activity">
    <reaction evidence="10 12">
        <text>a beta-D-Man-(1-&gt;4)-beta-D-GlcNAc-(1-&gt;4)-alpha-D-GlcNAc-diphospho-di-trans,poly-cis-dolichol + GDP-alpha-D-mannose = an alpha-D-Man-(1-&gt;3)-beta-D-Man-(1-&gt;4)-beta-D-GlcNAc-(1-&gt;4)-alpha-D-GlcNAc-diphospho-di-trans,poly-cis-dolichol + GDP + H(+)</text>
        <dbReference type="Rhea" id="RHEA:29515"/>
        <dbReference type="Rhea" id="RHEA-COMP:19511"/>
        <dbReference type="Rhea" id="RHEA-COMP:19513"/>
        <dbReference type="ChEBI" id="CHEBI:15378"/>
        <dbReference type="ChEBI" id="CHEBI:57527"/>
        <dbReference type="ChEBI" id="CHEBI:58189"/>
        <dbReference type="ChEBI" id="CHEBI:58472"/>
        <dbReference type="ChEBI" id="CHEBI:132510"/>
        <dbReference type="EC" id="2.4.1.132"/>
    </reaction>
    <physiologicalReaction direction="left-to-right" evidence="10 12">
        <dbReference type="Rhea" id="RHEA:29516"/>
    </physiologicalReaction>
</comment>
<keyword evidence="8 12" id="KW-1133">Transmembrane helix</keyword>
<evidence type="ECO:0000256" key="3">
    <source>
        <dbReference type="ARBA" id="ARBA00004922"/>
    </source>
</evidence>
<comment type="function">
    <text evidence="1 12">Mannosylates Man(2)GlcNAc(2)-dolichol diphosphate and Man(1)GlcNAc(2)-dolichol diphosphate to form Man(3)GlcNAc(2)-dolichol diphosphate.</text>
</comment>
<comment type="catalytic activity">
    <reaction evidence="11 12">
        <text>an alpha-D-Man-(1-&gt;3)-beta-D-Man-(1-&gt;4)-beta-D-GlcNAc-(1-&gt;4)-alpha-D-GlcNAc-diphospho-di-trans,poly-cis-dolichol + GDP-alpha-D-mannose = an alpha-D-Man-(1-&gt;3)-[alpha-D-Man-(1-&gt;6)]-beta-D-Man-(1-&gt;4)-beta-D-GlcNAc-(1-&gt;4)-alpha-D-GlcNAc-diphospho-di-trans,poly-cis-dolichol + GDP + H(+)</text>
        <dbReference type="Rhea" id="RHEA:29519"/>
        <dbReference type="Rhea" id="RHEA-COMP:19513"/>
        <dbReference type="Rhea" id="RHEA-COMP:19515"/>
        <dbReference type="ChEBI" id="CHEBI:15378"/>
        <dbReference type="ChEBI" id="CHEBI:57527"/>
        <dbReference type="ChEBI" id="CHEBI:58189"/>
        <dbReference type="ChEBI" id="CHEBI:132510"/>
        <dbReference type="ChEBI" id="CHEBI:132511"/>
        <dbReference type="EC" id="2.4.1.257"/>
    </reaction>
    <physiologicalReaction direction="left-to-right" evidence="11 12">
        <dbReference type="Rhea" id="RHEA:29520"/>
    </physiologicalReaction>
</comment>
<evidence type="ECO:0000256" key="9">
    <source>
        <dbReference type="ARBA" id="ARBA00023136"/>
    </source>
</evidence>
<keyword evidence="9 12" id="KW-0472">Membrane</keyword>
<dbReference type="EC" id="2.4.1.257" evidence="12"/>
<organism evidence="15 16">
    <name type="scientific">Extremus antarcticus</name>
    <dbReference type="NCBI Taxonomy" id="702011"/>
    <lineage>
        <taxon>Eukaryota</taxon>
        <taxon>Fungi</taxon>
        <taxon>Dikarya</taxon>
        <taxon>Ascomycota</taxon>
        <taxon>Pezizomycotina</taxon>
        <taxon>Dothideomycetes</taxon>
        <taxon>Dothideomycetidae</taxon>
        <taxon>Mycosphaerellales</taxon>
        <taxon>Extremaceae</taxon>
        <taxon>Extremus</taxon>
    </lineage>
</organism>
<comment type="subcellular location">
    <subcellularLocation>
        <location evidence="2 12">Endoplasmic reticulum membrane</location>
    </subcellularLocation>
</comment>
<accession>A0AAJ0DKA3</accession>
<dbReference type="AlphaFoldDB" id="A0AAJ0DKA3"/>
<evidence type="ECO:0000256" key="7">
    <source>
        <dbReference type="ARBA" id="ARBA00022824"/>
    </source>
</evidence>
<evidence type="ECO:0000256" key="4">
    <source>
        <dbReference type="ARBA" id="ARBA00022676"/>
    </source>
</evidence>
<feature type="domain" description="Glycosyl transferase family 1" evidence="13">
    <location>
        <begin position="222"/>
        <end position="406"/>
    </location>
</feature>
<comment type="similarity">
    <text evidence="12">Belongs to the glycosyltransferase group 1 family.</text>
</comment>
<feature type="domain" description="Glycosyltransferase subfamily 4-like N-terminal" evidence="14">
    <location>
        <begin position="20"/>
        <end position="209"/>
    </location>
</feature>
<evidence type="ECO:0000259" key="13">
    <source>
        <dbReference type="Pfam" id="PF00534"/>
    </source>
</evidence>
<name>A0AAJ0DKA3_9PEZI</name>
<evidence type="ECO:0000256" key="6">
    <source>
        <dbReference type="ARBA" id="ARBA00022692"/>
    </source>
</evidence>
<evidence type="ECO:0000256" key="8">
    <source>
        <dbReference type="ARBA" id="ARBA00022989"/>
    </source>
</evidence>